<keyword evidence="5" id="KW-0812">Transmembrane</keyword>
<protein>
    <submittedName>
        <fullName evidence="7">Helix-turn-helix transcriptional regulator</fullName>
    </submittedName>
</protein>
<feature type="transmembrane region" description="Helical" evidence="5">
    <location>
        <begin position="261"/>
        <end position="279"/>
    </location>
</feature>
<dbReference type="GO" id="GO:0006355">
    <property type="term" value="P:regulation of DNA-templated transcription"/>
    <property type="evidence" value="ECO:0007669"/>
    <property type="project" value="InterPro"/>
</dbReference>
<evidence type="ECO:0000256" key="2">
    <source>
        <dbReference type="ARBA" id="ARBA00023125"/>
    </source>
</evidence>
<feature type="transmembrane region" description="Helical" evidence="5">
    <location>
        <begin position="285"/>
        <end position="305"/>
    </location>
</feature>
<dbReference type="Gene3D" id="1.10.10.10">
    <property type="entry name" value="Winged helix-like DNA-binding domain superfamily/Winged helix DNA-binding domain"/>
    <property type="match status" value="1"/>
</dbReference>
<name>A0A4S4FXQ6_9ACTN</name>
<gene>
    <name evidence="7" type="ORF">E5986_11265</name>
</gene>
<evidence type="ECO:0000313" key="7">
    <source>
        <dbReference type="EMBL" id="THG34785.1"/>
    </source>
</evidence>
<evidence type="ECO:0000256" key="4">
    <source>
        <dbReference type="SAM" id="MobiDB-lite"/>
    </source>
</evidence>
<dbReference type="SUPFAM" id="SSF46894">
    <property type="entry name" value="C-terminal effector domain of the bipartite response regulators"/>
    <property type="match status" value="1"/>
</dbReference>
<comment type="caution">
    <text evidence="7">The sequence shown here is derived from an EMBL/GenBank/DDBJ whole genome shotgun (WGS) entry which is preliminary data.</text>
</comment>
<keyword evidence="5" id="KW-1133">Transmembrane helix</keyword>
<feature type="transmembrane region" description="Helical" evidence="5">
    <location>
        <begin position="405"/>
        <end position="426"/>
    </location>
</feature>
<dbReference type="PANTHER" id="PTHR44688">
    <property type="entry name" value="DNA-BINDING TRANSCRIPTIONAL ACTIVATOR DEVR_DOSR"/>
    <property type="match status" value="1"/>
</dbReference>
<dbReference type="InterPro" id="IPR000792">
    <property type="entry name" value="Tscrpt_reg_LuxR_C"/>
</dbReference>
<feature type="transmembrane region" description="Helical" evidence="5">
    <location>
        <begin position="326"/>
        <end position="355"/>
    </location>
</feature>
<dbReference type="Pfam" id="PF00196">
    <property type="entry name" value="GerE"/>
    <property type="match status" value="1"/>
</dbReference>
<dbReference type="SMART" id="SM00421">
    <property type="entry name" value="HTH_LUXR"/>
    <property type="match status" value="1"/>
</dbReference>
<keyword evidence="5" id="KW-0472">Membrane</keyword>
<dbReference type="EMBL" id="SSTJ01000023">
    <property type="protein sequence ID" value="THG34785.1"/>
    <property type="molecule type" value="Genomic_DNA"/>
</dbReference>
<evidence type="ECO:0000256" key="5">
    <source>
        <dbReference type="SAM" id="Phobius"/>
    </source>
</evidence>
<feature type="transmembrane region" description="Helical" evidence="5">
    <location>
        <begin position="110"/>
        <end position="129"/>
    </location>
</feature>
<dbReference type="Proteomes" id="UP000308978">
    <property type="component" value="Unassembled WGS sequence"/>
</dbReference>
<feature type="transmembrane region" description="Helical" evidence="5">
    <location>
        <begin position="165"/>
        <end position="184"/>
    </location>
</feature>
<organism evidence="7 8">
    <name type="scientific">Adlercreutzia caecimuris</name>
    <dbReference type="NCBI Taxonomy" id="671266"/>
    <lineage>
        <taxon>Bacteria</taxon>
        <taxon>Bacillati</taxon>
        <taxon>Actinomycetota</taxon>
        <taxon>Coriobacteriia</taxon>
        <taxon>Eggerthellales</taxon>
        <taxon>Eggerthellaceae</taxon>
        <taxon>Adlercreutzia</taxon>
    </lineage>
</organism>
<sequence length="546" mass="58387">MRPRLGRRGVSMRPIGNPHHRRPAFCQGAIRRSIILGETKVEPYQPCLNLFAEQGKHMSILSCGHWWAQRVKSTLPLPFFGLALWRAWMNLSFVAPNGAVPFSATTDHRLFDLVMLAAFAFVIPFAGRLSPLCPRRWAQRLCPVLMGAYALASAASLAMPDLTAASGPLTAAAALGATLMVLMWSELYAGLTPFKVLIGLTGSYAVAPVLVFLLNGLYPAYQAAALVLLPFASIACLCWAQAHVMLAPLRATGRRTVPWRVVAVMTLYGFASGLSGMHMSEIVGVNSSLTTFVVAGILWVGLLGLSDRISFGAVQKLPPALMMASLALVSLSSLMGPLVMGVCLSAAVLLSYFFVDATLCDISRRFGISAVWLFSITECTSMGAEFVGSTAGAALVASPFGSLPAFHIALNIALVVISLAAAALLLNRRGLAQHWGVSFAEAGALAEDLAGQERRRTWIQTMATQHRLSPREEEVLGLIVEGESMRGIAAKLIISEGTAKSHASHIYEKLGVSGKRALEELAQAALAPEEPVRDSEPNLDTAAARR</sequence>
<dbReference type="AlphaFoldDB" id="A0A4S4FXQ6"/>
<feature type="domain" description="HTH luxR-type" evidence="6">
    <location>
        <begin position="461"/>
        <end position="526"/>
    </location>
</feature>
<evidence type="ECO:0000313" key="8">
    <source>
        <dbReference type="Proteomes" id="UP000308978"/>
    </source>
</evidence>
<dbReference type="InterPro" id="IPR036388">
    <property type="entry name" value="WH-like_DNA-bd_sf"/>
</dbReference>
<evidence type="ECO:0000256" key="1">
    <source>
        <dbReference type="ARBA" id="ARBA00023015"/>
    </source>
</evidence>
<dbReference type="GO" id="GO:0003677">
    <property type="term" value="F:DNA binding"/>
    <property type="evidence" value="ECO:0007669"/>
    <property type="project" value="UniProtKB-KW"/>
</dbReference>
<evidence type="ECO:0000256" key="3">
    <source>
        <dbReference type="ARBA" id="ARBA00023163"/>
    </source>
</evidence>
<dbReference type="PRINTS" id="PR00038">
    <property type="entry name" value="HTHLUXR"/>
</dbReference>
<feature type="transmembrane region" description="Helical" evidence="5">
    <location>
        <begin position="196"/>
        <end position="214"/>
    </location>
</feature>
<reference evidence="7 8" key="1">
    <citation type="submission" date="2019-04" db="EMBL/GenBank/DDBJ databases">
        <title>Microbes associate with the intestines of laboratory mice.</title>
        <authorList>
            <person name="Navarre W."/>
            <person name="Wong E."/>
            <person name="Huang K.C."/>
            <person name="Tropini C."/>
            <person name="Ng K."/>
            <person name="Yu B."/>
        </authorList>
    </citation>
    <scope>NUCLEOTIDE SEQUENCE [LARGE SCALE GENOMIC DNA]</scope>
    <source>
        <strain evidence="7 8">NM80_B27</strain>
    </source>
</reference>
<evidence type="ECO:0000259" key="6">
    <source>
        <dbReference type="PROSITE" id="PS50043"/>
    </source>
</evidence>
<dbReference type="InterPro" id="IPR016032">
    <property type="entry name" value="Sig_transdc_resp-reg_C-effctor"/>
</dbReference>
<proteinExistence type="predicted"/>
<dbReference type="CDD" id="cd06170">
    <property type="entry name" value="LuxR_C_like"/>
    <property type="match status" value="1"/>
</dbReference>
<dbReference type="PROSITE" id="PS50043">
    <property type="entry name" value="HTH_LUXR_2"/>
    <property type="match status" value="1"/>
</dbReference>
<keyword evidence="2" id="KW-0238">DNA-binding</keyword>
<keyword evidence="3" id="KW-0804">Transcription</keyword>
<keyword evidence="1" id="KW-0805">Transcription regulation</keyword>
<feature type="region of interest" description="Disordered" evidence="4">
    <location>
        <begin position="525"/>
        <end position="546"/>
    </location>
</feature>
<feature type="transmembrane region" description="Helical" evidence="5">
    <location>
        <begin position="220"/>
        <end position="240"/>
    </location>
</feature>
<feature type="transmembrane region" description="Helical" evidence="5">
    <location>
        <begin position="75"/>
        <end position="95"/>
    </location>
</feature>
<accession>A0A4S4FXQ6</accession>
<dbReference type="PANTHER" id="PTHR44688:SF16">
    <property type="entry name" value="DNA-BINDING TRANSCRIPTIONAL ACTIVATOR DEVR_DOSR"/>
    <property type="match status" value="1"/>
</dbReference>